<accession>A0A517XXM2</accession>
<name>A0A517XXM2_9BACT</name>
<evidence type="ECO:0000313" key="2">
    <source>
        <dbReference type="EMBL" id="QDU22225.1"/>
    </source>
</evidence>
<keyword evidence="1" id="KW-0812">Transmembrane</keyword>
<evidence type="ECO:0000256" key="1">
    <source>
        <dbReference type="SAM" id="Phobius"/>
    </source>
</evidence>
<proteinExistence type="predicted"/>
<protein>
    <recommendedName>
        <fullName evidence="4">General stress protein 17M-like domain-containing protein</fullName>
    </recommendedName>
</protein>
<keyword evidence="3" id="KW-1185">Reference proteome</keyword>
<reference evidence="2 3" key="1">
    <citation type="submission" date="2019-02" db="EMBL/GenBank/DDBJ databases">
        <title>Deep-cultivation of Planctomycetes and their phenomic and genomic characterization uncovers novel biology.</title>
        <authorList>
            <person name="Wiegand S."/>
            <person name="Jogler M."/>
            <person name="Boedeker C."/>
            <person name="Pinto D."/>
            <person name="Vollmers J."/>
            <person name="Rivas-Marin E."/>
            <person name="Kohn T."/>
            <person name="Peeters S.H."/>
            <person name="Heuer A."/>
            <person name="Rast P."/>
            <person name="Oberbeckmann S."/>
            <person name="Bunk B."/>
            <person name="Jeske O."/>
            <person name="Meyerdierks A."/>
            <person name="Storesund J.E."/>
            <person name="Kallscheuer N."/>
            <person name="Luecker S."/>
            <person name="Lage O.M."/>
            <person name="Pohl T."/>
            <person name="Merkel B.J."/>
            <person name="Hornburger P."/>
            <person name="Mueller R.-W."/>
            <person name="Bruemmer F."/>
            <person name="Labrenz M."/>
            <person name="Spormann A.M."/>
            <person name="Op den Camp H."/>
            <person name="Overmann J."/>
            <person name="Amann R."/>
            <person name="Jetten M.S.M."/>
            <person name="Mascher T."/>
            <person name="Medema M.H."/>
            <person name="Devos D.P."/>
            <person name="Kaster A.-K."/>
            <person name="Ovreas L."/>
            <person name="Rohde M."/>
            <person name="Galperin M.Y."/>
            <person name="Jogler C."/>
        </authorList>
    </citation>
    <scope>NUCLEOTIDE SEQUENCE [LARGE SCALE GENOMIC DNA]</scope>
    <source>
        <strain evidence="2 3">ETA_A1</strain>
    </source>
</reference>
<dbReference type="AlphaFoldDB" id="A0A517XXM2"/>
<dbReference type="PANTHER" id="PTHR36109:SF2">
    <property type="entry name" value="MEMBRANE PROTEIN"/>
    <property type="match status" value="1"/>
</dbReference>
<organism evidence="2 3">
    <name type="scientific">Urbifossiella limnaea</name>
    <dbReference type="NCBI Taxonomy" id="2528023"/>
    <lineage>
        <taxon>Bacteria</taxon>
        <taxon>Pseudomonadati</taxon>
        <taxon>Planctomycetota</taxon>
        <taxon>Planctomycetia</taxon>
        <taxon>Gemmatales</taxon>
        <taxon>Gemmataceae</taxon>
        <taxon>Urbifossiella</taxon>
    </lineage>
</organism>
<dbReference type="InterPro" id="IPR052948">
    <property type="entry name" value="Low_temp-induced_all0457"/>
</dbReference>
<keyword evidence="1" id="KW-0472">Membrane</keyword>
<dbReference type="KEGG" id="uli:ETAA1_42020"/>
<sequence length="171" mass="16986">MATATSHATTVGVFQSRDAAERAVADLRAAGYRDDQIGLVARDARGNAVRTGADGDTNAAEGAAIGAAAGAGALALGSLAVTFGVIPVIGPILAVGPLAAALISAGAGAAAGGVAGALIGWGIPEEDAKYYEGEVKAGRYVVTVDAGDRHDHARAVYTRHGGYDRHNPPPM</sequence>
<gene>
    <name evidence="2" type="ORF">ETAA1_42020</name>
</gene>
<dbReference type="RefSeq" id="WP_145241785.1">
    <property type="nucleotide sequence ID" value="NZ_CP036273.1"/>
</dbReference>
<feature type="transmembrane region" description="Helical" evidence="1">
    <location>
        <begin position="98"/>
        <end position="123"/>
    </location>
</feature>
<dbReference type="OrthoDB" id="290207at2"/>
<dbReference type="PANTHER" id="PTHR36109">
    <property type="entry name" value="MEMBRANE PROTEIN-RELATED"/>
    <property type="match status" value="1"/>
</dbReference>
<feature type="transmembrane region" description="Helical" evidence="1">
    <location>
        <begin position="63"/>
        <end position="86"/>
    </location>
</feature>
<evidence type="ECO:0000313" key="3">
    <source>
        <dbReference type="Proteomes" id="UP000319576"/>
    </source>
</evidence>
<dbReference type="EMBL" id="CP036273">
    <property type="protein sequence ID" value="QDU22225.1"/>
    <property type="molecule type" value="Genomic_DNA"/>
</dbReference>
<dbReference type="Proteomes" id="UP000319576">
    <property type="component" value="Chromosome"/>
</dbReference>
<evidence type="ECO:0008006" key="4">
    <source>
        <dbReference type="Google" id="ProtNLM"/>
    </source>
</evidence>
<keyword evidence="1" id="KW-1133">Transmembrane helix</keyword>